<sequence length="442" mass="48680">MEGMGESYEAFLERLHSDFSVSKGSGQNGSPSSSPVVNHGHGHSSGASMKGTSKLNCSPFPTHLPPSRMPHPKYVGYPSPANAFTVKKDESSSSSSSTGRPPVDATKDEKPSSMGFSGVSRTVSSDLVETSDIPYHPRRHRRAQSETAFRLPDDIVFDYDPGCLEASAETDELGDDFSSILDLEKMNLSSTTTHFPPTAKPLSNINKNTSVAPHHARSYSVDQMFDGFTGNEDPLGYVEEQVPERPRHRHSHSYSMDGSSMPCPKETSTSSGDSSKSVSANKLAELALIDPKRAKRILANRQSAARSKERKMRYIAELERKVHALQTEATTLSAQLSIMQNDTTVLTAENNELKFQLQSLEQQTHLSTALNIALKEEVQKLKIATGEVMKNGQSRSRDDHPLLSSKPFYRSQPRADSIFDQQLQQLHAALKQQQITKHQSIL</sequence>
<keyword evidence="5" id="KW-0539">Nucleus</keyword>
<dbReference type="OMA" id="EIWHLKM"/>
<dbReference type="CDD" id="cd14703">
    <property type="entry name" value="bZIP_plant_RF2"/>
    <property type="match status" value="1"/>
</dbReference>
<protein>
    <recommendedName>
        <fullName evidence="8">BZIP domain-containing protein</fullName>
    </recommendedName>
</protein>
<evidence type="ECO:0000313" key="10">
    <source>
        <dbReference type="Proteomes" id="UP000825935"/>
    </source>
</evidence>
<dbReference type="Pfam" id="PF00170">
    <property type="entry name" value="bZIP_1"/>
    <property type="match status" value="1"/>
</dbReference>
<gene>
    <name evidence="9" type="ORF">KP509_05G066500</name>
</gene>
<dbReference type="EMBL" id="CM035410">
    <property type="protein sequence ID" value="KAH7437338.1"/>
    <property type="molecule type" value="Genomic_DNA"/>
</dbReference>
<dbReference type="GO" id="GO:0005634">
    <property type="term" value="C:nucleus"/>
    <property type="evidence" value="ECO:0007669"/>
    <property type="project" value="UniProtKB-SubCell"/>
</dbReference>
<dbReference type="InterPro" id="IPR004827">
    <property type="entry name" value="bZIP"/>
</dbReference>
<evidence type="ECO:0000256" key="6">
    <source>
        <dbReference type="SAM" id="Coils"/>
    </source>
</evidence>
<dbReference type="SUPFAM" id="SSF57959">
    <property type="entry name" value="Leucine zipper domain"/>
    <property type="match status" value="1"/>
</dbReference>
<reference evidence="9" key="1">
    <citation type="submission" date="2021-08" db="EMBL/GenBank/DDBJ databases">
        <title>WGS assembly of Ceratopteris richardii.</title>
        <authorList>
            <person name="Marchant D.B."/>
            <person name="Chen G."/>
            <person name="Jenkins J."/>
            <person name="Shu S."/>
            <person name="Leebens-Mack J."/>
            <person name="Grimwood J."/>
            <person name="Schmutz J."/>
            <person name="Soltis P."/>
            <person name="Soltis D."/>
            <person name="Chen Z.-H."/>
        </authorList>
    </citation>
    <scope>NUCLEOTIDE SEQUENCE</scope>
    <source>
        <strain evidence="9">Whitten #5841</strain>
        <tissue evidence="9">Leaf</tissue>
    </source>
</reference>
<feature type="coiled-coil region" evidence="6">
    <location>
        <begin position="308"/>
        <end position="363"/>
    </location>
</feature>
<accession>A0A8T2URG1</accession>
<feature type="compositionally biased region" description="Low complexity" evidence="7">
    <location>
        <begin position="24"/>
        <end position="39"/>
    </location>
</feature>
<dbReference type="Proteomes" id="UP000825935">
    <property type="component" value="Chromosome 5"/>
</dbReference>
<comment type="subcellular location">
    <subcellularLocation>
        <location evidence="1">Nucleus</location>
    </subcellularLocation>
</comment>
<dbReference type="OrthoDB" id="1435597at2759"/>
<dbReference type="GO" id="GO:0003677">
    <property type="term" value="F:DNA binding"/>
    <property type="evidence" value="ECO:0007669"/>
    <property type="project" value="UniProtKB-KW"/>
</dbReference>
<dbReference type="AlphaFoldDB" id="A0A8T2URG1"/>
<feature type="compositionally biased region" description="Low complexity" evidence="7">
    <location>
        <begin position="268"/>
        <end position="279"/>
    </location>
</feature>
<keyword evidence="6" id="KW-0175">Coiled coil</keyword>
<dbReference type="PROSITE" id="PS50217">
    <property type="entry name" value="BZIP"/>
    <property type="match status" value="1"/>
</dbReference>
<keyword evidence="10" id="KW-1185">Reference proteome</keyword>
<dbReference type="Gene3D" id="1.20.5.170">
    <property type="match status" value="1"/>
</dbReference>
<dbReference type="SMART" id="SM00338">
    <property type="entry name" value="BRLZ"/>
    <property type="match status" value="1"/>
</dbReference>
<dbReference type="FunFam" id="1.20.5.170:FF:000009">
    <property type="entry name" value="probable transcription factor PosF21"/>
    <property type="match status" value="1"/>
</dbReference>
<dbReference type="PANTHER" id="PTHR13690:SF124">
    <property type="entry name" value="TRANSCRIPTION FACTOR RF2A"/>
    <property type="match status" value="1"/>
</dbReference>
<feature type="region of interest" description="Disordered" evidence="7">
    <location>
        <begin position="241"/>
        <end position="279"/>
    </location>
</feature>
<dbReference type="PANTHER" id="PTHR13690">
    <property type="entry name" value="TRANSCRIPTION FACTOR POSF21-RELATED"/>
    <property type="match status" value="1"/>
</dbReference>
<name>A0A8T2URG1_CERRI</name>
<evidence type="ECO:0000313" key="9">
    <source>
        <dbReference type="EMBL" id="KAH7437338.1"/>
    </source>
</evidence>
<evidence type="ECO:0000256" key="5">
    <source>
        <dbReference type="ARBA" id="ARBA00023242"/>
    </source>
</evidence>
<dbReference type="InterPro" id="IPR046347">
    <property type="entry name" value="bZIP_sf"/>
</dbReference>
<keyword evidence="2" id="KW-0805">Transcription regulation</keyword>
<keyword evidence="3" id="KW-0238">DNA-binding</keyword>
<evidence type="ECO:0000256" key="4">
    <source>
        <dbReference type="ARBA" id="ARBA00023163"/>
    </source>
</evidence>
<organism evidence="9 10">
    <name type="scientific">Ceratopteris richardii</name>
    <name type="common">Triangle waterfern</name>
    <dbReference type="NCBI Taxonomy" id="49495"/>
    <lineage>
        <taxon>Eukaryota</taxon>
        <taxon>Viridiplantae</taxon>
        <taxon>Streptophyta</taxon>
        <taxon>Embryophyta</taxon>
        <taxon>Tracheophyta</taxon>
        <taxon>Polypodiopsida</taxon>
        <taxon>Polypodiidae</taxon>
        <taxon>Polypodiales</taxon>
        <taxon>Pteridineae</taxon>
        <taxon>Pteridaceae</taxon>
        <taxon>Parkerioideae</taxon>
        <taxon>Ceratopteris</taxon>
    </lineage>
</organism>
<evidence type="ECO:0000256" key="1">
    <source>
        <dbReference type="ARBA" id="ARBA00004123"/>
    </source>
</evidence>
<evidence type="ECO:0000256" key="3">
    <source>
        <dbReference type="ARBA" id="ARBA00023125"/>
    </source>
</evidence>
<keyword evidence="4" id="KW-0804">Transcription</keyword>
<feature type="compositionally biased region" description="Polar residues" evidence="7">
    <location>
        <begin position="45"/>
        <end position="56"/>
    </location>
</feature>
<comment type="caution">
    <text evidence="9">The sequence shown here is derived from an EMBL/GenBank/DDBJ whole genome shotgun (WGS) entry which is preliminary data.</text>
</comment>
<evidence type="ECO:0000259" key="8">
    <source>
        <dbReference type="PROSITE" id="PS50217"/>
    </source>
</evidence>
<evidence type="ECO:0000256" key="2">
    <source>
        <dbReference type="ARBA" id="ARBA00023015"/>
    </source>
</evidence>
<proteinExistence type="predicted"/>
<feature type="region of interest" description="Disordered" evidence="7">
    <location>
        <begin position="19"/>
        <end position="125"/>
    </location>
</feature>
<dbReference type="GO" id="GO:0003700">
    <property type="term" value="F:DNA-binding transcription factor activity"/>
    <property type="evidence" value="ECO:0007669"/>
    <property type="project" value="InterPro"/>
</dbReference>
<evidence type="ECO:0000256" key="7">
    <source>
        <dbReference type="SAM" id="MobiDB-lite"/>
    </source>
</evidence>
<dbReference type="InterPro" id="IPR044759">
    <property type="entry name" value="bZIP_RF2"/>
</dbReference>
<feature type="domain" description="BZIP" evidence="8">
    <location>
        <begin position="290"/>
        <end position="353"/>
    </location>
</feature>